<dbReference type="eggNOG" id="ENOG502SKSN">
    <property type="taxonomic scope" value="Eukaryota"/>
</dbReference>
<dbReference type="OrthoDB" id="5341924at2759"/>
<feature type="region of interest" description="Disordered" evidence="1">
    <location>
        <begin position="47"/>
        <end position="87"/>
    </location>
</feature>
<protein>
    <recommendedName>
        <fullName evidence="4">Sec39 domain-containing protein</fullName>
    </recommendedName>
</protein>
<dbReference type="STRING" id="1182542.W9Y021"/>
<evidence type="ECO:0000313" key="3">
    <source>
        <dbReference type="Proteomes" id="UP000019478"/>
    </source>
</evidence>
<evidence type="ECO:0000256" key="1">
    <source>
        <dbReference type="SAM" id="MobiDB-lite"/>
    </source>
</evidence>
<feature type="compositionally biased region" description="Basic and acidic residues" evidence="1">
    <location>
        <begin position="336"/>
        <end position="346"/>
    </location>
</feature>
<proteinExistence type="predicted"/>
<dbReference type="Proteomes" id="UP000019478">
    <property type="component" value="Unassembled WGS sequence"/>
</dbReference>
<feature type="region of interest" description="Disordered" evidence="1">
    <location>
        <begin position="897"/>
        <end position="946"/>
    </location>
</feature>
<dbReference type="AlphaFoldDB" id="W9Y021"/>
<evidence type="ECO:0008006" key="4">
    <source>
        <dbReference type="Google" id="ProtNLM"/>
    </source>
</evidence>
<comment type="caution">
    <text evidence="2">The sequence shown here is derived from an EMBL/GenBank/DDBJ whole genome shotgun (WGS) entry which is preliminary data.</text>
</comment>
<dbReference type="RefSeq" id="XP_007735088.1">
    <property type="nucleotide sequence ID" value="XM_007736898.1"/>
</dbReference>
<dbReference type="EMBL" id="AMGY01000005">
    <property type="protein sequence ID" value="EXJ82965.1"/>
    <property type="molecule type" value="Genomic_DNA"/>
</dbReference>
<feature type="region of interest" description="Disordered" evidence="1">
    <location>
        <begin position="336"/>
        <end position="355"/>
    </location>
</feature>
<dbReference type="GeneID" id="19170888"/>
<name>W9Y021_9EURO</name>
<dbReference type="HOGENOM" id="CLU_281871_0_0_1"/>
<keyword evidence="3" id="KW-1185">Reference proteome</keyword>
<organism evidence="2 3">
    <name type="scientific">Capronia epimyces CBS 606.96</name>
    <dbReference type="NCBI Taxonomy" id="1182542"/>
    <lineage>
        <taxon>Eukaryota</taxon>
        <taxon>Fungi</taxon>
        <taxon>Dikarya</taxon>
        <taxon>Ascomycota</taxon>
        <taxon>Pezizomycotina</taxon>
        <taxon>Eurotiomycetes</taxon>
        <taxon>Chaetothyriomycetidae</taxon>
        <taxon>Chaetothyriales</taxon>
        <taxon>Herpotrichiellaceae</taxon>
        <taxon>Capronia</taxon>
    </lineage>
</organism>
<reference evidence="2 3" key="1">
    <citation type="submission" date="2013-03" db="EMBL/GenBank/DDBJ databases">
        <title>The Genome Sequence of Capronia epimyces CBS 606.96.</title>
        <authorList>
            <consortium name="The Broad Institute Genomics Platform"/>
            <person name="Cuomo C."/>
            <person name="de Hoog S."/>
            <person name="Gorbushina A."/>
            <person name="Walker B."/>
            <person name="Young S.K."/>
            <person name="Zeng Q."/>
            <person name="Gargeya S."/>
            <person name="Fitzgerald M."/>
            <person name="Haas B."/>
            <person name="Abouelleil A."/>
            <person name="Allen A.W."/>
            <person name="Alvarado L."/>
            <person name="Arachchi H.M."/>
            <person name="Berlin A.M."/>
            <person name="Chapman S.B."/>
            <person name="Gainer-Dewar J."/>
            <person name="Goldberg J."/>
            <person name="Griggs A."/>
            <person name="Gujja S."/>
            <person name="Hansen M."/>
            <person name="Howarth C."/>
            <person name="Imamovic A."/>
            <person name="Ireland A."/>
            <person name="Larimer J."/>
            <person name="McCowan C."/>
            <person name="Murphy C."/>
            <person name="Pearson M."/>
            <person name="Poon T.W."/>
            <person name="Priest M."/>
            <person name="Roberts A."/>
            <person name="Saif S."/>
            <person name="Shea T."/>
            <person name="Sisk P."/>
            <person name="Sykes S."/>
            <person name="Wortman J."/>
            <person name="Nusbaum C."/>
            <person name="Birren B."/>
        </authorList>
    </citation>
    <scope>NUCLEOTIDE SEQUENCE [LARGE SCALE GENOMIC DNA]</scope>
    <source>
        <strain evidence="2 3">CBS 606.96</strain>
    </source>
</reference>
<gene>
    <name evidence="2" type="ORF">A1O3_06782</name>
</gene>
<evidence type="ECO:0000313" key="2">
    <source>
        <dbReference type="EMBL" id="EXJ82965.1"/>
    </source>
</evidence>
<sequence length="1064" mass="118162">MRRCLEYAQLRRYFHCYHLAPRSPLRRLRYDRSLLWAKPHDRHALPSLNSRLLSSAPPTPDQDASPPCGWPDVSSPPLPAAGSDAKVRHENNTESYNGHRCDPGHWVSLLEQFLPSQLRRTDKHEPPSISHDGSDLNKLIGILTKASASEDIDILGFLVLSQRRHKAAVHLADVLLNPLAAVPSVPDEEQLPSNISWPVALSPSALRHPLELEHELHVDKRAAIAPVRASQSQYSERDRQRVLDIVWPFLAKLVIASTKGLPEDARDIMNTVHQILARMHSLDLVPPTVYTYSPPQGTTTIQKPPILNLLNSRILSTLSDAVWRAQQDDAIAQAREKGKPLRDVSHHPPSSRFRPRVKELGPELWLEFILWCSVEGGLASTGTRIIDLLREDADNRWSAINWTAGQAIDNETPWVDWDRVKRRHDSPVGQREAYSCDQPFEEMPRRTISAEVILALVDCLVTSLDAGSAHSGSAVERVAREILQLVSLLKPHGLPPAYFDYLTVRFLQTETVRMQGGPDTLRDWVMALSQLCSLDAVKTQSRSRASFDFDAVIERSELQAGLLHQALQIYVDLNLVTKAVDTFTDIQKLVDVSKLETIGEFLASSIRPRNGFFTSRARGHIDFNNSHGQLPMYKMAPFLKLVADARLFGLGDWLLFSEDVDGPLIPFSAYRQPSIAIALCRYAAAKDDRSLIQSILLVRKGTSRRPTVSLLRALVNSQIILQDWDNAVFLLQELKAAGGGGYSPDIVAHLAAAILRLEIEPPGHDRDNHVDQATRLLRDILEGRYNPSAGDFRIDQKLAFKRQTGLLLRFLENVPDSGVQALSTQFGQLFPLSNEALLPPNTFNILLSAVVESRGALEGRRMWDMFCKVADVPTSPTAVEGEPFHPTDVFVEDDATLTESSSDPDRNKARPASRVGSAPADVGSSRRRLSEVVDRPSLVTGMDSSSEDIPFVRTETREESSSTNPIVIPNMRTLQIIVGGALAEKQAEPGVSRETLEELDQLLQWAGPLFKGGIHSTFAEDATAKAKTNVVGAEQAKGEQSIYQWSANAETAAWPETKQPTATR</sequence>
<accession>W9Y021</accession>